<dbReference type="Gene3D" id="3.90.550.10">
    <property type="entry name" value="Spore Coat Polysaccharide Biosynthesis Protein SpsA, Chain A"/>
    <property type="match status" value="1"/>
</dbReference>
<dbReference type="Proteomes" id="UP000182510">
    <property type="component" value="Chromosome"/>
</dbReference>
<dbReference type="CDD" id="cd06423">
    <property type="entry name" value="CESA_like"/>
    <property type="match status" value="1"/>
</dbReference>
<name>A0A1L3J8A0_9FLAO</name>
<evidence type="ECO:0000313" key="5">
    <source>
        <dbReference type="EMBL" id="APG61341.1"/>
    </source>
</evidence>
<dbReference type="Pfam" id="PF13641">
    <property type="entry name" value="Glyco_tranf_2_3"/>
    <property type="match status" value="1"/>
</dbReference>
<feature type="transmembrane region" description="Helical" evidence="4">
    <location>
        <begin position="12"/>
        <end position="32"/>
    </location>
</feature>
<dbReference type="GO" id="GO:0016757">
    <property type="term" value="F:glycosyltransferase activity"/>
    <property type="evidence" value="ECO:0007669"/>
    <property type="project" value="UniProtKB-KW"/>
</dbReference>
<sequence>MGSHYIFTTSYIFFLIYGGILLSLYLTGVILASQAIRRTKKRSIFLQPADIVSATDIPSVTIIAPAYNEGLTIIENVKSLLSIQYPYFELILVNDGSKDNSLELLIDKFDLVKQDATFITQPIPTASVKHIYRSTKNKYTHLTVIDKNNGGKADAMNAGVNFANTELVIFTDVDCIIEQDAILKMVRPYLEENDKEIIGCGGGIGIANDSIIKNGNLAELRLPSGIVPMIQVVEYLRAFLLGRMAWTEVNGLMLISGAFGMYPRKRVIEVGGFNPNTVGEDFELCVRLRRYMEDLKKPYKMVYLPETLCWTEAPSDYNILIRQRDRWARGLWETLSLHRGMLFNTKYRQMGFLYYPYWLIFEFGAPIVEFFGVLFLIVFTFFGWINWSFSILLFCLTYLIGCIFSTVAIFMYVSNFNHYTKSKQIAELLLAAYLEPFLYHPFLVYGQIKGYYKKLFDIKSGWGNMTRKGFKIVKSKKA</sequence>
<dbReference type="AlphaFoldDB" id="A0A1L3J8A0"/>
<protein>
    <submittedName>
        <fullName evidence="5">Transmembrane family-2 glycosyl transferase</fullName>
    </submittedName>
</protein>
<keyword evidence="6" id="KW-1185">Reference proteome</keyword>
<reference evidence="5 6" key="1">
    <citation type="submission" date="2016-11" db="EMBL/GenBank/DDBJ databases">
        <title>Gramella sp. LPB0144 isolated from marine environment.</title>
        <authorList>
            <person name="Kim E."/>
            <person name="Yi H."/>
        </authorList>
    </citation>
    <scope>NUCLEOTIDE SEQUENCE [LARGE SCALE GENOMIC DNA]</scope>
    <source>
        <strain evidence="5 6">LPB0144</strain>
    </source>
</reference>
<dbReference type="PANTHER" id="PTHR43630:SF1">
    <property type="entry name" value="POLY-BETA-1,6-N-ACETYL-D-GLUCOSAMINE SYNTHASE"/>
    <property type="match status" value="1"/>
</dbReference>
<accession>A0A1L3J8A0</accession>
<feature type="transmembrane region" description="Helical" evidence="4">
    <location>
        <begin position="391"/>
        <end position="413"/>
    </location>
</feature>
<evidence type="ECO:0000313" key="6">
    <source>
        <dbReference type="Proteomes" id="UP000182510"/>
    </source>
</evidence>
<evidence type="ECO:0000256" key="4">
    <source>
        <dbReference type="SAM" id="Phobius"/>
    </source>
</evidence>
<organism evidence="5 6">
    <name type="scientific">Christiangramia salexigens</name>
    <dbReference type="NCBI Taxonomy" id="1913577"/>
    <lineage>
        <taxon>Bacteria</taxon>
        <taxon>Pseudomonadati</taxon>
        <taxon>Bacteroidota</taxon>
        <taxon>Flavobacteriia</taxon>
        <taxon>Flavobacteriales</taxon>
        <taxon>Flavobacteriaceae</taxon>
        <taxon>Christiangramia</taxon>
    </lineage>
</organism>
<keyword evidence="3 5" id="KW-0808">Transferase</keyword>
<evidence type="ECO:0000256" key="2">
    <source>
        <dbReference type="ARBA" id="ARBA00022676"/>
    </source>
</evidence>
<dbReference type="EMBL" id="CP018153">
    <property type="protein sequence ID" value="APG61341.1"/>
    <property type="molecule type" value="Genomic_DNA"/>
</dbReference>
<gene>
    <name evidence="5" type="ORF">LPB144_01300</name>
</gene>
<keyword evidence="2" id="KW-0328">Glycosyltransferase</keyword>
<evidence type="ECO:0000256" key="3">
    <source>
        <dbReference type="ARBA" id="ARBA00022679"/>
    </source>
</evidence>
<dbReference type="InterPro" id="IPR029044">
    <property type="entry name" value="Nucleotide-diphossugar_trans"/>
</dbReference>
<comment type="similarity">
    <text evidence="1">Belongs to the glycosyltransferase 2 family.</text>
</comment>
<dbReference type="PANTHER" id="PTHR43630">
    <property type="entry name" value="POLY-BETA-1,6-N-ACETYL-D-GLUCOSAMINE SYNTHASE"/>
    <property type="match status" value="1"/>
</dbReference>
<proteinExistence type="inferred from homology"/>
<keyword evidence="4" id="KW-1133">Transmembrane helix</keyword>
<dbReference type="KEGG" id="grl:LPB144_01300"/>
<dbReference type="SUPFAM" id="SSF53448">
    <property type="entry name" value="Nucleotide-diphospho-sugar transferases"/>
    <property type="match status" value="1"/>
</dbReference>
<feature type="transmembrane region" description="Helical" evidence="4">
    <location>
        <begin position="357"/>
        <end position="385"/>
    </location>
</feature>
<keyword evidence="4 5" id="KW-0812">Transmembrane</keyword>
<dbReference type="STRING" id="1913577.LPB144_01300"/>
<keyword evidence="4" id="KW-0472">Membrane</keyword>
<evidence type="ECO:0000256" key="1">
    <source>
        <dbReference type="ARBA" id="ARBA00006739"/>
    </source>
</evidence>